<feature type="compositionally biased region" description="Polar residues" evidence="1">
    <location>
        <begin position="64"/>
        <end position="80"/>
    </location>
</feature>
<keyword evidence="3" id="KW-1185">Reference proteome</keyword>
<feature type="region of interest" description="Disordered" evidence="1">
    <location>
        <begin position="27"/>
        <end position="108"/>
    </location>
</feature>
<feature type="compositionally biased region" description="Basic and acidic residues" evidence="1">
    <location>
        <begin position="46"/>
        <end position="55"/>
    </location>
</feature>
<feature type="compositionally biased region" description="Low complexity" evidence="1">
    <location>
        <begin position="149"/>
        <end position="163"/>
    </location>
</feature>
<evidence type="ECO:0000256" key="1">
    <source>
        <dbReference type="SAM" id="MobiDB-lite"/>
    </source>
</evidence>
<organism evidence="2 3">
    <name type="scientific">Abeliophyllum distichum</name>
    <dbReference type="NCBI Taxonomy" id="126358"/>
    <lineage>
        <taxon>Eukaryota</taxon>
        <taxon>Viridiplantae</taxon>
        <taxon>Streptophyta</taxon>
        <taxon>Embryophyta</taxon>
        <taxon>Tracheophyta</taxon>
        <taxon>Spermatophyta</taxon>
        <taxon>Magnoliopsida</taxon>
        <taxon>eudicotyledons</taxon>
        <taxon>Gunneridae</taxon>
        <taxon>Pentapetalae</taxon>
        <taxon>asterids</taxon>
        <taxon>lamiids</taxon>
        <taxon>Lamiales</taxon>
        <taxon>Oleaceae</taxon>
        <taxon>Forsythieae</taxon>
        <taxon>Abeliophyllum</taxon>
    </lineage>
</organism>
<dbReference type="Proteomes" id="UP001604336">
    <property type="component" value="Unassembled WGS sequence"/>
</dbReference>
<comment type="caution">
    <text evidence="2">The sequence shown here is derived from an EMBL/GenBank/DDBJ whole genome shotgun (WGS) entry which is preliminary data.</text>
</comment>
<feature type="region of interest" description="Disordered" evidence="1">
    <location>
        <begin position="142"/>
        <end position="163"/>
    </location>
</feature>
<protein>
    <submittedName>
        <fullName evidence="2">Uncharacterized protein</fullName>
    </submittedName>
</protein>
<evidence type="ECO:0000313" key="3">
    <source>
        <dbReference type="Proteomes" id="UP001604336"/>
    </source>
</evidence>
<proteinExistence type="predicted"/>
<dbReference type="EMBL" id="JBFOLK010000006">
    <property type="protein sequence ID" value="KAL2505869.1"/>
    <property type="molecule type" value="Genomic_DNA"/>
</dbReference>
<sequence>MAPSPAPTLKVVQTKISLKAKSLLPAKGVVIREPSPNPGRPTAIEMEGKGKEKFVEPPPKVKPTSSQLLSFSETTKPGSSSREKRQLSNSRSSLAKKQRTSSSSGPHSRAILESLEGFVVFWMAAVGWLVGMLRIENESGSMECLVPESSSSSSPSPSVGRER</sequence>
<reference evidence="3" key="1">
    <citation type="submission" date="2024-07" db="EMBL/GenBank/DDBJ databases">
        <title>Two chromosome-level genome assemblies of Korean endemic species Abeliophyllum distichum and Forsythia ovata (Oleaceae).</title>
        <authorList>
            <person name="Jang H."/>
        </authorList>
    </citation>
    <scope>NUCLEOTIDE SEQUENCE [LARGE SCALE GENOMIC DNA]</scope>
</reference>
<gene>
    <name evidence="2" type="ORF">Adt_21490</name>
</gene>
<dbReference type="AlphaFoldDB" id="A0ABD1SZH8"/>
<evidence type="ECO:0000313" key="2">
    <source>
        <dbReference type="EMBL" id="KAL2505869.1"/>
    </source>
</evidence>
<accession>A0ABD1SZH8</accession>
<name>A0ABD1SZH8_9LAMI</name>